<dbReference type="InterPro" id="IPR001969">
    <property type="entry name" value="Aspartic_peptidase_AS"/>
</dbReference>
<dbReference type="Gene3D" id="2.40.70.10">
    <property type="entry name" value="Acid Proteases"/>
    <property type="match status" value="1"/>
</dbReference>
<reference evidence="3" key="2">
    <citation type="submission" date="2015-01" db="EMBL/GenBank/DDBJ databases">
        <title>Evolutionary Origins and Diversification of the Mycorrhizal Mutualists.</title>
        <authorList>
            <consortium name="DOE Joint Genome Institute"/>
            <consortium name="Mycorrhizal Genomics Consortium"/>
            <person name="Kohler A."/>
            <person name="Kuo A."/>
            <person name="Nagy L.G."/>
            <person name="Floudas D."/>
            <person name="Copeland A."/>
            <person name="Barry K.W."/>
            <person name="Cichocki N."/>
            <person name="Veneault-Fourrey C."/>
            <person name="LaButti K."/>
            <person name="Lindquist E.A."/>
            <person name="Lipzen A."/>
            <person name="Lundell T."/>
            <person name="Morin E."/>
            <person name="Murat C."/>
            <person name="Riley R."/>
            <person name="Ohm R."/>
            <person name="Sun H."/>
            <person name="Tunlid A."/>
            <person name="Henrissat B."/>
            <person name="Grigoriev I.V."/>
            <person name="Hibbett D.S."/>
            <person name="Martin F."/>
        </authorList>
    </citation>
    <scope>NUCLEOTIDE SEQUENCE [LARGE SCALE GENOMIC DNA]</scope>
    <source>
        <strain evidence="3">UH-Slu-Lm8-n1</strain>
    </source>
</reference>
<dbReference type="EMBL" id="KN835684">
    <property type="protein sequence ID" value="KIK34936.1"/>
    <property type="molecule type" value="Genomic_DNA"/>
</dbReference>
<evidence type="ECO:0000256" key="1">
    <source>
        <dbReference type="ARBA" id="ARBA00022750"/>
    </source>
</evidence>
<dbReference type="HOGENOM" id="CLU_2414778_0_0_1"/>
<keyword evidence="1" id="KW-0645">Protease</keyword>
<keyword evidence="1" id="KW-0378">Hydrolase</keyword>
<dbReference type="InParanoid" id="A0A0C9ZZI8"/>
<keyword evidence="3" id="KW-1185">Reference proteome</keyword>
<reference evidence="2 3" key="1">
    <citation type="submission" date="2014-04" db="EMBL/GenBank/DDBJ databases">
        <authorList>
            <consortium name="DOE Joint Genome Institute"/>
            <person name="Kuo A."/>
            <person name="Ruytinx J."/>
            <person name="Rineau F."/>
            <person name="Colpaert J."/>
            <person name="Kohler A."/>
            <person name="Nagy L.G."/>
            <person name="Floudas D."/>
            <person name="Copeland A."/>
            <person name="Barry K.W."/>
            <person name="Cichocki N."/>
            <person name="Veneault-Fourrey C."/>
            <person name="LaButti K."/>
            <person name="Lindquist E.A."/>
            <person name="Lipzen A."/>
            <person name="Lundell T."/>
            <person name="Morin E."/>
            <person name="Murat C."/>
            <person name="Sun H."/>
            <person name="Tunlid A."/>
            <person name="Henrissat B."/>
            <person name="Grigoriev I.V."/>
            <person name="Hibbett D.S."/>
            <person name="Martin F."/>
            <person name="Nordberg H.P."/>
            <person name="Cantor M.N."/>
            <person name="Hua S.X."/>
        </authorList>
    </citation>
    <scope>NUCLEOTIDE SEQUENCE [LARGE SCALE GENOMIC DNA]</scope>
    <source>
        <strain evidence="2 3">UH-Slu-Lm8-n1</strain>
    </source>
</reference>
<dbReference type="GO" id="GO:0006508">
    <property type="term" value="P:proteolysis"/>
    <property type="evidence" value="ECO:0007669"/>
    <property type="project" value="InterPro"/>
</dbReference>
<dbReference type="Proteomes" id="UP000054485">
    <property type="component" value="Unassembled WGS sequence"/>
</dbReference>
<dbReference type="AlphaFoldDB" id="A0A0C9ZZI8"/>
<protein>
    <recommendedName>
        <fullName evidence="4">Peptidase A1 domain-containing protein</fullName>
    </recommendedName>
</protein>
<dbReference type="InterPro" id="IPR021109">
    <property type="entry name" value="Peptidase_aspartic_dom_sf"/>
</dbReference>
<sequence length="92" mass="10058">MSHAKGCTFHLISVLEGWTNWEVGFKIPEPRFLSSDALASRWYQPVSYGTSHTILNTTAGIVDTGTALLLLATEAFQAYQKATGAIQDQLTI</sequence>
<proteinExistence type="predicted"/>
<evidence type="ECO:0008006" key="4">
    <source>
        <dbReference type="Google" id="ProtNLM"/>
    </source>
</evidence>
<organism evidence="2 3">
    <name type="scientific">Suillus luteus UH-Slu-Lm8-n1</name>
    <dbReference type="NCBI Taxonomy" id="930992"/>
    <lineage>
        <taxon>Eukaryota</taxon>
        <taxon>Fungi</taxon>
        <taxon>Dikarya</taxon>
        <taxon>Basidiomycota</taxon>
        <taxon>Agaricomycotina</taxon>
        <taxon>Agaricomycetes</taxon>
        <taxon>Agaricomycetidae</taxon>
        <taxon>Boletales</taxon>
        <taxon>Suillineae</taxon>
        <taxon>Suillaceae</taxon>
        <taxon>Suillus</taxon>
    </lineage>
</organism>
<evidence type="ECO:0000313" key="3">
    <source>
        <dbReference type="Proteomes" id="UP000054485"/>
    </source>
</evidence>
<keyword evidence="1" id="KW-0064">Aspartyl protease</keyword>
<evidence type="ECO:0000313" key="2">
    <source>
        <dbReference type="EMBL" id="KIK34936.1"/>
    </source>
</evidence>
<gene>
    <name evidence="2" type="ORF">CY34DRAFT_17368</name>
</gene>
<name>A0A0C9ZZI8_9AGAM</name>
<dbReference type="PROSITE" id="PS00141">
    <property type="entry name" value="ASP_PROTEASE"/>
    <property type="match status" value="1"/>
</dbReference>
<dbReference type="STRING" id="930992.A0A0C9ZZI8"/>
<dbReference type="SUPFAM" id="SSF50630">
    <property type="entry name" value="Acid proteases"/>
    <property type="match status" value="1"/>
</dbReference>
<dbReference type="GO" id="GO:0004190">
    <property type="term" value="F:aspartic-type endopeptidase activity"/>
    <property type="evidence" value="ECO:0007669"/>
    <property type="project" value="UniProtKB-KW"/>
</dbReference>
<accession>A0A0C9ZZI8</accession>